<dbReference type="AlphaFoldDB" id="A0A2P2PR72"/>
<reference evidence="1" key="1">
    <citation type="submission" date="2018-02" db="EMBL/GenBank/DDBJ databases">
        <title>Rhizophora mucronata_Transcriptome.</title>
        <authorList>
            <person name="Meera S.P."/>
            <person name="Sreeshan A."/>
            <person name="Augustine A."/>
        </authorList>
    </citation>
    <scope>NUCLEOTIDE SEQUENCE</scope>
    <source>
        <tissue evidence="1">Leaf</tissue>
    </source>
</reference>
<name>A0A2P2PR72_RHIMU</name>
<accession>A0A2P2PR72</accession>
<sequence length="62" mass="6624">MKKASQEVYYNLPAILSDIVRGGSGRSKRILSGNGLGSSYSCSVLSCFCCSILAKEDSIFVI</sequence>
<dbReference type="EMBL" id="GGEC01076738">
    <property type="protein sequence ID" value="MBX57222.1"/>
    <property type="molecule type" value="Transcribed_RNA"/>
</dbReference>
<evidence type="ECO:0000313" key="1">
    <source>
        <dbReference type="EMBL" id="MBX57222.1"/>
    </source>
</evidence>
<organism evidence="1">
    <name type="scientific">Rhizophora mucronata</name>
    <name type="common">Asiatic mangrove</name>
    <dbReference type="NCBI Taxonomy" id="61149"/>
    <lineage>
        <taxon>Eukaryota</taxon>
        <taxon>Viridiplantae</taxon>
        <taxon>Streptophyta</taxon>
        <taxon>Embryophyta</taxon>
        <taxon>Tracheophyta</taxon>
        <taxon>Spermatophyta</taxon>
        <taxon>Magnoliopsida</taxon>
        <taxon>eudicotyledons</taxon>
        <taxon>Gunneridae</taxon>
        <taxon>Pentapetalae</taxon>
        <taxon>rosids</taxon>
        <taxon>fabids</taxon>
        <taxon>Malpighiales</taxon>
        <taxon>Rhizophoraceae</taxon>
        <taxon>Rhizophora</taxon>
    </lineage>
</organism>
<protein>
    <submittedName>
        <fullName evidence="1">Uncharacterized protein</fullName>
    </submittedName>
</protein>
<proteinExistence type="predicted"/>